<keyword evidence="6 14" id="KW-0479">Metal-binding</keyword>
<evidence type="ECO:0000256" key="14">
    <source>
        <dbReference type="HAMAP-Rule" id="MF_01249"/>
    </source>
</evidence>
<dbReference type="Pfam" id="PF07475">
    <property type="entry name" value="Hpr_kinase_C"/>
    <property type="match status" value="1"/>
</dbReference>
<name>A0A134AC49_9FIRM</name>
<dbReference type="STRING" id="755172.HMPREF1863_01736"/>
<dbReference type="SUPFAM" id="SSF53795">
    <property type="entry name" value="PEP carboxykinase-like"/>
    <property type="match status" value="1"/>
</dbReference>
<feature type="active site" evidence="14">
    <location>
        <position position="249"/>
    </location>
</feature>
<dbReference type="PANTHER" id="PTHR30305:SF1">
    <property type="entry name" value="HPR KINASE_PHOSPHORYLASE"/>
    <property type="match status" value="1"/>
</dbReference>
<dbReference type="HAMAP" id="MF_01249">
    <property type="entry name" value="HPr_kinase"/>
    <property type="match status" value="1"/>
</dbReference>
<feature type="domain" description="HPr(Ser) kinase/phosphorylase N-terminal" evidence="15">
    <location>
        <begin position="11"/>
        <end position="134"/>
    </location>
</feature>
<keyword evidence="10 14" id="KW-0460">Magnesium</keyword>
<comment type="subunit">
    <text evidence="14">Homohexamer.</text>
</comment>
<feature type="region of interest" description="Important for the catalytic mechanism of both phosphorylation and dephosphorylation" evidence="14">
    <location>
        <begin position="207"/>
        <end position="216"/>
    </location>
</feature>
<evidence type="ECO:0000256" key="12">
    <source>
        <dbReference type="ARBA" id="ARBA00023277"/>
    </source>
</evidence>
<evidence type="ECO:0000256" key="13">
    <source>
        <dbReference type="ARBA" id="ARBA00047657"/>
    </source>
</evidence>
<dbReference type="InterPro" id="IPR011104">
    <property type="entry name" value="Hpr_kin/Pase_C"/>
</dbReference>
<comment type="domain">
    <text evidence="14">The Walker A ATP-binding motif also binds Pi and PPi.</text>
</comment>
<dbReference type="InterPro" id="IPR027417">
    <property type="entry name" value="P-loop_NTPase"/>
</dbReference>
<evidence type="ECO:0000256" key="10">
    <source>
        <dbReference type="ARBA" id="ARBA00022842"/>
    </source>
</evidence>
<evidence type="ECO:0000256" key="8">
    <source>
        <dbReference type="ARBA" id="ARBA00022777"/>
    </source>
</evidence>
<evidence type="ECO:0000256" key="3">
    <source>
        <dbReference type="ARBA" id="ARBA00006883"/>
    </source>
</evidence>
<dbReference type="EMBL" id="LSDG01000045">
    <property type="protein sequence ID" value="KXB65228.1"/>
    <property type="molecule type" value="Genomic_DNA"/>
</dbReference>
<dbReference type="EC" id="2.7.11.-" evidence="14"/>
<evidence type="ECO:0000256" key="5">
    <source>
        <dbReference type="ARBA" id="ARBA00022679"/>
    </source>
</evidence>
<dbReference type="CDD" id="cd01918">
    <property type="entry name" value="HprK_C"/>
    <property type="match status" value="1"/>
</dbReference>
<comment type="miscellaneous">
    <text evidence="14">Both phosphorylation and phosphorolysis are carried out by the same active site and suggest a common mechanism for both reactions.</text>
</comment>
<evidence type="ECO:0000313" key="17">
    <source>
        <dbReference type="EMBL" id="KXB65228.1"/>
    </source>
</evidence>
<dbReference type="GO" id="GO:0004674">
    <property type="term" value="F:protein serine/threonine kinase activity"/>
    <property type="evidence" value="ECO:0007669"/>
    <property type="project" value="UniProtKB-KW"/>
</dbReference>
<evidence type="ECO:0000256" key="7">
    <source>
        <dbReference type="ARBA" id="ARBA00022741"/>
    </source>
</evidence>
<sequence>MEAEMSNKRFTVKELIEDNKFEVIYEAKDTAETYLYTTEFNRPGLQLCGFYTKFVANRIQIIGGAEWHYLKALDPEVRRARLKALFNHKIPVLIVTRNQEIFPEAVAFARQNNCTILRTGEGTSRAVNKLITYMERALAPTVRRHGILLDIFGVGVLMVGESGIGKSETALDLIVNGHKLIADDSVLIKKLDERLVGTSPKITRHFMEIRGVGIIDVERLFGIGSIMEEKEIELVIELNQWDDFADYNRLGIDDEHVSILDVRLPKIEIPMRTGRNTAVIVEIATRNYKQKELGYNAALELNQRVLNSIEHRKRP</sequence>
<gene>
    <name evidence="14" type="primary">hprK</name>
    <name evidence="17" type="ORF">HMPREF1863_01736</name>
</gene>
<reference evidence="18" key="1">
    <citation type="submission" date="2016-01" db="EMBL/GenBank/DDBJ databases">
        <authorList>
            <person name="Mitreva M."/>
            <person name="Pepin K.H."/>
            <person name="Mihindukulasuriya K.A."/>
            <person name="Fulton R."/>
            <person name="Fronick C."/>
            <person name="O'Laughlin M."/>
            <person name="Miner T."/>
            <person name="Herter B."/>
            <person name="Rosa B.A."/>
            <person name="Cordes M."/>
            <person name="Tomlinson C."/>
            <person name="Wollam A."/>
            <person name="Palsikar V.B."/>
            <person name="Mardis E.R."/>
            <person name="Wilson R.K."/>
        </authorList>
    </citation>
    <scope>NUCLEOTIDE SEQUENCE [LARGE SCALE GENOMIC DNA]</scope>
    <source>
        <strain evidence="18">DNF00729</strain>
    </source>
</reference>
<feature type="binding site" evidence="14">
    <location>
        <position position="208"/>
    </location>
    <ligand>
        <name>Mg(2+)</name>
        <dbReference type="ChEBI" id="CHEBI:18420"/>
    </ligand>
</feature>
<dbReference type="Gene3D" id="3.40.50.300">
    <property type="entry name" value="P-loop containing nucleotide triphosphate hydrolases"/>
    <property type="match status" value="1"/>
</dbReference>
<keyword evidence="7 14" id="KW-0547">Nucleotide-binding</keyword>
<keyword evidence="11 14" id="KW-0511">Multifunctional enzyme</keyword>
<evidence type="ECO:0000256" key="9">
    <source>
        <dbReference type="ARBA" id="ARBA00022840"/>
    </source>
</evidence>
<dbReference type="NCBIfam" id="TIGR00679">
    <property type="entry name" value="hpr-ser"/>
    <property type="match status" value="1"/>
</dbReference>
<dbReference type="GO" id="GO:0004712">
    <property type="term" value="F:protein serine/threonine/tyrosine kinase activity"/>
    <property type="evidence" value="ECO:0007669"/>
    <property type="project" value="UniProtKB-UniRule"/>
</dbReference>
<accession>A0A134AC49</accession>
<feature type="region of interest" description="Important for the catalytic mechanism of dephosphorylation" evidence="14">
    <location>
        <begin position="270"/>
        <end position="275"/>
    </location>
</feature>
<evidence type="ECO:0000256" key="4">
    <source>
        <dbReference type="ARBA" id="ARBA00022527"/>
    </source>
</evidence>
<dbReference type="SUPFAM" id="SSF75138">
    <property type="entry name" value="HprK N-terminal domain-like"/>
    <property type="match status" value="1"/>
</dbReference>
<evidence type="ECO:0000259" key="16">
    <source>
        <dbReference type="Pfam" id="PF07475"/>
    </source>
</evidence>
<dbReference type="GO" id="GO:0006109">
    <property type="term" value="P:regulation of carbohydrate metabolic process"/>
    <property type="evidence" value="ECO:0007669"/>
    <property type="project" value="UniProtKB-UniRule"/>
</dbReference>
<keyword evidence="9 14" id="KW-0067">ATP-binding</keyword>
<feature type="binding site" evidence="14">
    <location>
        <position position="167"/>
    </location>
    <ligand>
        <name>Mg(2+)</name>
        <dbReference type="ChEBI" id="CHEBI:18420"/>
    </ligand>
</feature>
<evidence type="ECO:0000256" key="1">
    <source>
        <dbReference type="ARBA" id="ARBA00001120"/>
    </source>
</evidence>
<comment type="catalytic activity">
    <reaction evidence="1 14">
        <text>[HPr protein]-L-serine + ATP = [HPr protein]-O-phospho-L-serine + ADP + H(+)</text>
        <dbReference type="Rhea" id="RHEA:46600"/>
        <dbReference type="Rhea" id="RHEA-COMP:11602"/>
        <dbReference type="Rhea" id="RHEA-COMP:11603"/>
        <dbReference type="ChEBI" id="CHEBI:15378"/>
        <dbReference type="ChEBI" id="CHEBI:29999"/>
        <dbReference type="ChEBI" id="CHEBI:30616"/>
        <dbReference type="ChEBI" id="CHEBI:83421"/>
        <dbReference type="ChEBI" id="CHEBI:456216"/>
    </reaction>
</comment>
<keyword evidence="18" id="KW-1185">Reference proteome</keyword>
<keyword evidence="5 14" id="KW-0808">Transferase</keyword>
<keyword evidence="8 14" id="KW-0418">Kinase</keyword>
<evidence type="ECO:0000313" key="18">
    <source>
        <dbReference type="Proteomes" id="UP000070442"/>
    </source>
</evidence>
<evidence type="ECO:0000256" key="11">
    <source>
        <dbReference type="ARBA" id="ARBA00023268"/>
    </source>
</evidence>
<feature type="active site" evidence="14">
    <location>
        <position position="166"/>
    </location>
</feature>
<dbReference type="PATRIC" id="fig|755172.3.peg.1695"/>
<comment type="catalytic activity">
    <reaction evidence="13 14">
        <text>[HPr protein]-O-phospho-L-serine + phosphate + H(+) = [HPr protein]-L-serine + diphosphate</text>
        <dbReference type="Rhea" id="RHEA:46604"/>
        <dbReference type="Rhea" id="RHEA-COMP:11602"/>
        <dbReference type="Rhea" id="RHEA-COMP:11603"/>
        <dbReference type="ChEBI" id="CHEBI:15378"/>
        <dbReference type="ChEBI" id="CHEBI:29999"/>
        <dbReference type="ChEBI" id="CHEBI:33019"/>
        <dbReference type="ChEBI" id="CHEBI:43474"/>
        <dbReference type="ChEBI" id="CHEBI:83421"/>
    </reaction>
</comment>
<keyword evidence="12 14" id="KW-0119">Carbohydrate metabolism</keyword>
<dbReference type="InterPro" id="IPR003755">
    <property type="entry name" value="HPr(Ser)_kin/Pase"/>
</dbReference>
<dbReference type="GO" id="GO:0000155">
    <property type="term" value="F:phosphorelay sensor kinase activity"/>
    <property type="evidence" value="ECO:0007669"/>
    <property type="project" value="InterPro"/>
</dbReference>
<feature type="active site" evidence="14">
    <location>
        <position position="145"/>
    </location>
</feature>
<dbReference type="EC" id="2.7.4.-" evidence="14"/>
<protein>
    <recommendedName>
        <fullName evidence="14">HPr kinase/phosphorylase</fullName>
        <shortName evidence="14">HPrK/P</shortName>
        <ecNumber evidence="14">2.7.11.-</ecNumber>
        <ecNumber evidence="14">2.7.4.-</ecNumber>
    </recommendedName>
    <alternativeName>
        <fullName evidence="14">HPr(Ser) kinase/phosphorylase</fullName>
    </alternativeName>
</protein>
<evidence type="ECO:0000259" key="15">
    <source>
        <dbReference type="Pfam" id="PF02603"/>
    </source>
</evidence>
<dbReference type="Proteomes" id="UP000070442">
    <property type="component" value="Unassembled WGS sequence"/>
</dbReference>
<organism evidence="17 18">
    <name type="scientific">Aedoeadaptatus coxii</name>
    <dbReference type="NCBI Taxonomy" id="755172"/>
    <lineage>
        <taxon>Bacteria</taxon>
        <taxon>Bacillati</taxon>
        <taxon>Bacillota</taxon>
        <taxon>Tissierellia</taxon>
        <taxon>Tissierellales</taxon>
        <taxon>Peptoniphilaceae</taxon>
        <taxon>Aedoeadaptatus</taxon>
    </lineage>
</organism>
<feature type="domain" description="HPr kinase/phosphorylase C-terminal" evidence="16">
    <location>
        <begin position="137"/>
        <end position="304"/>
    </location>
</feature>
<dbReference type="PANTHER" id="PTHR30305">
    <property type="entry name" value="PROTEIN YJDM-RELATED"/>
    <property type="match status" value="1"/>
</dbReference>
<feature type="binding site" evidence="14">
    <location>
        <begin position="160"/>
        <end position="167"/>
    </location>
    <ligand>
        <name>ATP</name>
        <dbReference type="ChEBI" id="CHEBI:30616"/>
    </ligand>
</feature>
<comment type="cofactor">
    <cofactor evidence="2 14">
        <name>Mg(2+)</name>
        <dbReference type="ChEBI" id="CHEBI:18420"/>
    </cofactor>
</comment>
<dbReference type="AlphaFoldDB" id="A0A134AC49"/>
<proteinExistence type="inferred from homology"/>
<dbReference type="Pfam" id="PF02603">
    <property type="entry name" value="Hpr_kinase_N"/>
    <property type="match status" value="1"/>
</dbReference>
<feature type="active site" description="Proton acceptor; for phosphorylation activity. Proton donor; for dephosphorylation activity" evidence="14">
    <location>
        <position position="184"/>
    </location>
</feature>
<evidence type="ECO:0000256" key="2">
    <source>
        <dbReference type="ARBA" id="ARBA00001946"/>
    </source>
</evidence>
<dbReference type="GO" id="GO:0000287">
    <property type="term" value="F:magnesium ion binding"/>
    <property type="evidence" value="ECO:0007669"/>
    <property type="project" value="UniProtKB-UniRule"/>
</dbReference>
<dbReference type="Gene3D" id="3.40.1390.20">
    <property type="entry name" value="HprK N-terminal domain-like"/>
    <property type="match status" value="1"/>
</dbReference>
<dbReference type="InterPro" id="IPR011126">
    <property type="entry name" value="Hpr_kin/Pase_Hpr_N"/>
</dbReference>
<comment type="similarity">
    <text evidence="3 14">Belongs to the HPrK/P family.</text>
</comment>
<dbReference type="GO" id="GO:0005524">
    <property type="term" value="F:ATP binding"/>
    <property type="evidence" value="ECO:0007669"/>
    <property type="project" value="UniProtKB-UniRule"/>
</dbReference>
<dbReference type="InterPro" id="IPR028979">
    <property type="entry name" value="Ser_kin/Pase_Hpr-like_N_sf"/>
</dbReference>
<dbReference type="FunFam" id="3.40.50.300:FF:000174">
    <property type="entry name" value="HPr kinase/phosphorylase"/>
    <property type="match status" value="1"/>
</dbReference>
<evidence type="ECO:0000256" key="6">
    <source>
        <dbReference type="ARBA" id="ARBA00022723"/>
    </source>
</evidence>
<keyword evidence="4 14" id="KW-0723">Serine/threonine-protein kinase</keyword>
<comment type="caution">
    <text evidence="17">The sequence shown here is derived from an EMBL/GenBank/DDBJ whole genome shotgun (WGS) entry which is preliminary data.</text>
</comment>
<comment type="function">
    <text evidence="14">Catalyzes the ATP- as well as the pyrophosphate-dependent phosphorylation of a specific serine residue in HPr, a phosphocarrier protein of the phosphoenolpyruvate-dependent sugar phosphotransferase system (PTS). HprK/P also catalyzes the pyrophosphate-producing, inorganic phosphate-dependent dephosphorylation (phosphorolysis) of seryl-phosphorylated HPr (P-Ser-HPr). The two antagonistic activities of HprK/P are regulated by several intracellular metabolites, which change their concentration in response to the absence or presence of rapidly metabolisable carbon sources (glucose, fructose, etc.) in the growth medium. Therefore, by controlling the phosphorylation state of HPr, HPrK/P is a sensor enzyme that plays a major role in the regulation of carbon metabolism and sugar transport: it mediates carbon catabolite repression (CCR), and regulates PTS-catalyzed carbohydrate uptake and inducer exclusion.</text>
</comment>